<proteinExistence type="predicted"/>
<evidence type="ECO:0000313" key="2">
    <source>
        <dbReference type="EMBL" id="KAJ1368385.1"/>
    </source>
</evidence>
<reference evidence="2" key="1">
    <citation type="submission" date="2021-06" db="EMBL/GenBank/DDBJ databases">
        <title>Parelaphostrongylus tenuis whole genome reference sequence.</title>
        <authorList>
            <person name="Garwood T.J."/>
            <person name="Larsen P.A."/>
            <person name="Fountain-Jones N.M."/>
            <person name="Garbe J.R."/>
            <person name="Macchietto M.G."/>
            <person name="Kania S.A."/>
            <person name="Gerhold R.W."/>
            <person name="Richards J.E."/>
            <person name="Wolf T.M."/>
        </authorList>
    </citation>
    <scope>NUCLEOTIDE SEQUENCE</scope>
    <source>
        <strain evidence="2">MNPRO001-30</strain>
        <tissue evidence="2">Meninges</tissue>
    </source>
</reference>
<evidence type="ECO:0000256" key="1">
    <source>
        <dbReference type="SAM" id="MobiDB-lite"/>
    </source>
</evidence>
<organism evidence="2 3">
    <name type="scientific">Parelaphostrongylus tenuis</name>
    <name type="common">Meningeal worm</name>
    <dbReference type="NCBI Taxonomy" id="148309"/>
    <lineage>
        <taxon>Eukaryota</taxon>
        <taxon>Metazoa</taxon>
        <taxon>Ecdysozoa</taxon>
        <taxon>Nematoda</taxon>
        <taxon>Chromadorea</taxon>
        <taxon>Rhabditida</taxon>
        <taxon>Rhabditina</taxon>
        <taxon>Rhabditomorpha</taxon>
        <taxon>Strongyloidea</taxon>
        <taxon>Metastrongylidae</taxon>
        <taxon>Parelaphostrongylus</taxon>
    </lineage>
</organism>
<feature type="compositionally biased region" description="Polar residues" evidence="1">
    <location>
        <begin position="1"/>
        <end position="11"/>
    </location>
</feature>
<name>A0AAD5R2H7_PARTN</name>
<evidence type="ECO:0000313" key="3">
    <source>
        <dbReference type="Proteomes" id="UP001196413"/>
    </source>
</evidence>
<protein>
    <submittedName>
        <fullName evidence="2">Uncharacterized protein</fullName>
    </submittedName>
</protein>
<dbReference type="EMBL" id="JAHQIW010006175">
    <property type="protein sequence ID" value="KAJ1368385.1"/>
    <property type="molecule type" value="Genomic_DNA"/>
</dbReference>
<keyword evidence="3" id="KW-1185">Reference proteome</keyword>
<dbReference type="Proteomes" id="UP001196413">
    <property type="component" value="Unassembled WGS sequence"/>
</dbReference>
<sequence length="68" mass="7814">MYQQKDSTSPNDIAKAVHRSTAADDETTPLGAYELRDHVQVVAARLPMKPDFADFIVIYSLYMRRRLE</sequence>
<gene>
    <name evidence="2" type="ORF">KIN20_029510</name>
</gene>
<dbReference type="AlphaFoldDB" id="A0AAD5R2H7"/>
<comment type="caution">
    <text evidence="2">The sequence shown here is derived from an EMBL/GenBank/DDBJ whole genome shotgun (WGS) entry which is preliminary data.</text>
</comment>
<accession>A0AAD5R2H7</accession>
<feature type="region of interest" description="Disordered" evidence="1">
    <location>
        <begin position="1"/>
        <end position="25"/>
    </location>
</feature>